<keyword evidence="4 7" id="KW-1133">Transmembrane helix</keyword>
<dbReference type="PANTHER" id="PTHR13064:SF6">
    <property type="entry name" value="TRANSMEMBRANE PROTEIN 9"/>
    <property type="match status" value="1"/>
</dbReference>
<dbReference type="Pfam" id="PF05434">
    <property type="entry name" value="Tmemb_9"/>
    <property type="match status" value="1"/>
</dbReference>
<protein>
    <submittedName>
        <fullName evidence="9">TMEM9 protein</fullName>
    </submittedName>
</protein>
<keyword evidence="5 7" id="KW-0472">Membrane</keyword>
<evidence type="ECO:0000256" key="2">
    <source>
        <dbReference type="ARBA" id="ARBA00007264"/>
    </source>
</evidence>
<evidence type="ECO:0000256" key="7">
    <source>
        <dbReference type="SAM" id="Phobius"/>
    </source>
</evidence>
<evidence type="ECO:0000313" key="8">
    <source>
        <dbReference type="Proteomes" id="UP000095287"/>
    </source>
</evidence>
<organism evidence="8 9">
    <name type="scientific">Steinernema glaseri</name>
    <dbReference type="NCBI Taxonomy" id="37863"/>
    <lineage>
        <taxon>Eukaryota</taxon>
        <taxon>Metazoa</taxon>
        <taxon>Ecdysozoa</taxon>
        <taxon>Nematoda</taxon>
        <taxon>Chromadorea</taxon>
        <taxon>Rhabditida</taxon>
        <taxon>Tylenchina</taxon>
        <taxon>Panagrolaimomorpha</taxon>
        <taxon>Strongyloidoidea</taxon>
        <taxon>Steinernematidae</taxon>
        <taxon>Steinernema</taxon>
    </lineage>
</organism>
<feature type="region of interest" description="Disordered" evidence="6">
    <location>
        <begin position="219"/>
        <end position="245"/>
    </location>
</feature>
<dbReference type="PANTHER" id="PTHR13064">
    <property type="entry name" value="TRANSMEMBRANE PROTEIN 9 FAMILY MEMBER"/>
    <property type="match status" value="1"/>
</dbReference>
<keyword evidence="8" id="KW-1185">Reference proteome</keyword>
<evidence type="ECO:0000256" key="3">
    <source>
        <dbReference type="ARBA" id="ARBA00022692"/>
    </source>
</evidence>
<evidence type="ECO:0000256" key="1">
    <source>
        <dbReference type="ARBA" id="ARBA00004370"/>
    </source>
</evidence>
<evidence type="ECO:0000256" key="5">
    <source>
        <dbReference type="ARBA" id="ARBA00023136"/>
    </source>
</evidence>
<proteinExistence type="inferred from homology"/>
<feature type="transmembrane region" description="Helical" evidence="7">
    <location>
        <begin position="172"/>
        <end position="194"/>
    </location>
</feature>
<dbReference type="WBParaSite" id="L893_g26111.t1">
    <property type="protein sequence ID" value="L893_g26111.t1"/>
    <property type="gene ID" value="L893_g26111"/>
</dbReference>
<evidence type="ECO:0000313" key="9">
    <source>
        <dbReference type="WBParaSite" id="L893_g26111.t1"/>
    </source>
</evidence>
<dbReference type="AlphaFoldDB" id="A0A1I7ZH07"/>
<evidence type="ECO:0000256" key="4">
    <source>
        <dbReference type="ARBA" id="ARBA00022989"/>
    </source>
</evidence>
<evidence type="ECO:0000256" key="6">
    <source>
        <dbReference type="SAM" id="MobiDB-lite"/>
    </source>
</evidence>
<dbReference type="Proteomes" id="UP000095287">
    <property type="component" value="Unplaced"/>
</dbReference>
<name>A0A1I7ZH07_9BILA</name>
<sequence>MFIVWDKTTDFVEALASSYYRQQADLLVFIRSCRHRNERSDVYWHGLALANSTLVAKYFCFEVYEIKLMSSIPHPLILLIVLFCSFHAAKANFEDTRCRCVCPSSKHFSENSTVDDNHRRYYTKTNINPNVCNPQNVVKEDVIGIVDPSHLDAFLANCDCKYESRNTVMLKVVVIFVICVVVVLVTYMLFLMCLDPMFRRQKQSIPYRHHNDEVEENIFARSSQSSSGGDGCSPPVNMRPRPNNSVLERVEAEQNKWARKVEEQRRKIFTDHTMLN</sequence>
<comment type="similarity">
    <text evidence="2">Belongs to the TMEM9 family.</text>
</comment>
<keyword evidence="3 7" id="KW-0812">Transmembrane</keyword>
<accession>A0A1I7ZH07</accession>
<dbReference type="InterPro" id="IPR008853">
    <property type="entry name" value="TMEM9/TMEM9B"/>
</dbReference>
<comment type="subcellular location">
    <subcellularLocation>
        <location evidence="1">Membrane</location>
    </subcellularLocation>
</comment>
<reference evidence="9" key="1">
    <citation type="submission" date="2016-11" db="UniProtKB">
        <authorList>
            <consortium name="WormBaseParasite"/>
        </authorList>
    </citation>
    <scope>IDENTIFICATION</scope>
</reference>
<dbReference type="GO" id="GO:0005765">
    <property type="term" value="C:lysosomal membrane"/>
    <property type="evidence" value="ECO:0007669"/>
    <property type="project" value="InterPro"/>
</dbReference>